<dbReference type="InterPro" id="IPR054416">
    <property type="entry name" value="GST_UstS-like_C"/>
</dbReference>
<reference evidence="2 3" key="1">
    <citation type="submission" date="2020-07" db="EMBL/GenBank/DDBJ databases">
        <title>Comparative genomics of pyrophilous fungi reveals a link between fire events and developmental genes.</title>
        <authorList>
            <consortium name="DOE Joint Genome Institute"/>
            <person name="Steindorff A.S."/>
            <person name="Carver A."/>
            <person name="Calhoun S."/>
            <person name="Stillman K."/>
            <person name="Liu H."/>
            <person name="Lipzen A."/>
            <person name="Pangilinan J."/>
            <person name="Labutti K."/>
            <person name="Bruns T.D."/>
            <person name="Grigoriev I.V."/>
        </authorList>
    </citation>
    <scope>NUCLEOTIDE SEQUENCE [LARGE SCALE GENOMIC DNA]</scope>
    <source>
        <strain evidence="2 3">CBS 144469</strain>
    </source>
</reference>
<dbReference type="SUPFAM" id="SSF52833">
    <property type="entry name" value="Thioredoxin-like"/>
    <property type="match status" value="1"/>
</dbReference>
<dbReference type="Pfam" id="PF13409">
    <property type="entry name" value="GST_N_2"/>
    <property type="match status" value="1"/>
</dbReference>
<dbReference type="EMBL" id="JACGCI010000032">
    <property type="protein sequence ID" value="KAF6754988.1"/>
    <property type="molecule type" value="Genomic_DNA"/>
</dbReference>
<evidence type="ECO:0000313" key="3">
    <source>
        <dbReference type="Proteomes" id="UP000521943"/>
    </source>
</evidence>
<proteinExistence type="predicted"/>
<keyword evidence="3" id="KW-1185">Reference proteome</keyword>
<dbReference type="Pfam" id="PF22041">
    <property type="entry name" value="GST_C_7"/>
    <property type="match status" value="1"/>
</dbReference>
<dbReference type="AlphaFoldDB" id="A0A8H6I058"/>
<feature type="domain" description="GST N-terminal" evidence="1">
    <location>
        <begin position="19"/>
        <end position="115"/>
    </location>
</feature>
<dbReference type="InterPro" id="IPR004045">
    <property type="entry name" value="Glutathione_S-Trfase_N"/>
</dbReference>
<dbReference type="InterPro" id="IPR036249">
    <property type="entry name" value="Thioredoxin-like_sf"/>
</dbReference>
<dbReference type="PROSITE" id="PS50404">
    <property type="entry name" value="GST_NTER"/>
    <property type="match status" value="1"/>
</dbReference>
<dbReference type="SUPFAM" id="SSF47616">
    <property type="entry name" value="GST C-terminal domain-like"/>
    <property type="match status" value="1"/>
</dbReference>
<gene>
    <name evidence="2" type="ORF">DFP72DRAFT_965320</name>
</gene>
<name>A0A8H6I058_9AGAR</name>
<protein>
    <recommendedName>
        <fullName evidence="1">GST N-terminal domain-containing protein</fullName>
    </recommendedName>
</protein>
<dbReference type="InterPro" id="IPR036282">
    <property type="entry name" value="Glutathione-S-Trfase_C_sf"/>
</dbReference>
<evidence type="ECO:0000313" key="2">
    <source>
        <dbReference type="EMBL" id="KAF6754988.1"/>
    </source>
</evidence>
<evidence type="ECO:0000259" key="1">
    <source>
        <dbReference type="PROSITE" id="PS50404"/>
    </source>
</evidence>
<dbReference type="OrthoDB" id="4951845at2759"/>
<organism evidence="2 3">
    <name type="scientific">Ephemerocybe angulata</name>
    <dbReference type="NCBI Taxonomy" id="980116"/>
    <lineage>
        <taxon>Eukaryota</taxon>
        <taxon>Fungi</taxon>
        <taxon>Dikarya</taxon>
        <taxon>Basidiomycota</taxon>
        <taxon>Agaricomycotina</taxon>
        <taxon>Agaricomycetes</taxon>
        <taxon>Agaricomycetidae</taxon>
        <taxon>Agaricales</taxon>
        <taxon>Agaricineae</taxon>
        <taxon>Psathyrellaceae</taxon>
        <taxon>Ephemerocybe</taxon>
    </lineage>
</organism>
<comment type="caution">
    <text evidence="2">The sequence shown here is derived from an EMBL/GenBank/DDBJ whole genome shotgun (WGS) entry which is preliminary data.</text>
</comment>
<dbReference type="Gene3D" id="3.40.30.10">
    <property type="entry name" value="Glutaredoxin"/>
    <property type="match status" value="1"/>
</dbReference>
<dbReference type="Proteomes" id="UP000521943">
    <property type="component" value="Unassembled WGS sequence"/>
</dbReference>
<accession>A0A8H6I058</accession>
<dbReference type="Gene3D" id="1.20.1050.10">
    <property type="match status" value="1"/>
</dbReference>
<sequence>MTENIRTKADFDQARITLLDLDSRIGPFSPSTWKTRYALNFKAIQFNTLLVDFVDIEPLCKRIGAEPAIRVRKPGSDEETVIYTLPVIYDPNTGRTVSESLEIAEYLDETYPAPAFPALIRPGTRAFIRALLTAIDTSPKAMASLYQFIIPATFVHVHDRSKAYFRATRELQFGMKLEEITPRGAERAEAWRRVEMGFNTIAGWYRDSKWIMEDEPCYADLVVAAFLMWIRRVFGESSTEWSDIKRWNAGRWERHLEACKVYEGSPERLDTN</sequence>